<name>A0A5S3PF20_9RHOB</name>
<feature type="signal peptide" evidence="1">
    <location>
        <begin position="1"/>
        <end position="22"/>
    </location>
</feature>
<gene>
    <name evidence="2" type="ORF">FDT80_09875</name>
</gene>
<evidence type="ECO:0000313" key="2">
    <source>
        <dbReference type="EMBL" id="TMM52579.1"/>
    </source>
</evidence>
<reference evidence="2 3" key="1">
    <citation type="submission" date="2019-05" db="EMBL/GenBank/DDBJ databases">
        <title>Sulfitobacter sabulilitoris sp. nov., isolated from a marine sand.</title>
        <authorList>
            <person name="Yoon J.-H."/>
        </authorList>
    </citation>
    <scope>NUCLEOTIDE SEQUENCE [LARGE SCALE GENOMIC DNA]</scope>
    <source>
        <strain evidence="2 3">HSMS-29</strain>
    </source>
</reference>
<evidence type="ECO:0000313" key="3">
    <source>
        <dbReference type="Proteomes" id="UP000309550"/>
    </source>
</evidence>
<dbReference type="AlphaFoldDB" id="A0A5S3PF20"/>
<evidence type="ECO:0000256" key="1">
    <source>
        <dbReference type="SAM" id="SignalP"/>
    </source>
</evidence>
<keyword evidence="1" id="KW-0732">Signal</keyword>
<organism evidence="2 3">
    <name type="scientific">Sulfitobacter sabulilitoris</name>
    <dbReference type="NCBI Taxonomy" id="2562655"/>
    <lineage>
        <taxon>Bacteria</taxon>
        <taxon>Pseudomonadati</taxon>
        <taxon>Pseudomonadota</taxon>
        <taxon>Alphaproteobacteria</taxon>
        <taxon>Rhodobacterales</taxon>
        <taxon>Roseobacteraceae</taxon>
        <taxon>Sulfitobacter</taxon>
    </lineage>
</organism>
<dbReference type="GO" id="GO:0016787">
    <property type="term" value="F:hydrolase activity"/>
    <property type="evidence" value="ECO:0007669"/>
    <property type="project" value="UniProtKB-KW"/>
</dbReference>
<sequence>MIMKPVFSALAITLALTTTATADEVCMDATEMKAALFEWYGETPVDRAAAGDAQLWASEETGTWTIIRPQGDDRACVMAQGDDWMGGDKASDLVASLD</sequence>
<dbReference type="OrthoDB" id="9810895at2"/>
<feature type="chain" id="PRO_5024397529" evidence="1">
    <location>
        <begin position="23"/>
        <end position="98"/>
    </location>
</feature>
<keyword evidence="3" id="KW-1185">Reference proteome</keyword>
<comment type="caution">
    <text evidence="2">The sequence shown here is derived from an EMBL/GenBank/DDBJ whole genome shotgun (WGS) entry which is preliminary data.</text>
</comment>
<dbReference type="Proteomes" id="UP000309550">
    <property type="component" value="Unassembled WGS sequence"/>
</dbReference>
<accession>A0A5S3PF20</accession>
<proteinExistence type="predicted"/>
<keyword evidence="2" id="KW-0378">Hydrolase</keyword>
<dbReference type="EMBL" id="VANS01000002">
    <property type="protein sequence ID" value="TMM52579.1"/>
    <property type="molecule type" value="Genomic_DNA"/>
</dbReference>
<protein>
    <submittedName>
        <fullName evidence="2">S-adenosyl-L-homocysteine hydrolase</fullName>
    </submittedName>
</protein>